<dbReference type="RefSeq" id="WP_115558196.1">
    <property type="nucleotide sequence ID" value="NZ_CP031376.1"/>
</dbReference>
<dbReference type="InterPro" id="IPR052920">
    <property type="entry name" value="DNA-binding_regulatory"/>
</dbReference>
<dbReference type="InterPro" id="IPR029058">
    <property type="entry name" value="AB_hydrolase_fold"/>
</dbReference>
<dbReference type="Gene3D" id="3.40.50.1820">
    <property type="entry name" value="alpha/beta hydrolase"/>
    <property type="match status" value="1"/>
</dbReference>
<sequence length="318" mass="36510">MEDRFIARKLINLFNKAHNLAFLSSSTTKVNYNLVKLFNTAFNDEFKNNPLYIGDGVKLETINFKSEDNLNLSGTIYRNPVKTNKWIIGLHGYSSSGIAKLFSIWNYRELGYNLMVFDFRCHGNSDNDIITLGYKENWDLKAAIKYLWANEVVESIGISGTSMGAFTLNYFSITEEEFIRKHKVKFGISDSTFMSAPKALEYLINHQAPSIFGNYLSVVKQDIIDIYRDENDVNLDNLDYLKLIPKNLKSFPILLIHTIDDDVTNYQDSVKIYEAKTNAEKSANNELKLFESGGHTKAIVKNYDEYMKVSNQFIINNQ</sequence>
<name>A0A345Z3W3_9MOLU</name>
<organism evidence="2 3">
    <name type="scientific">Spiroplasma alleghenense</name>
    <dbReference type="NCBI Taxonomy" id="216931"/>
    <lineage>
        <taxon>Bacteria</taxon>
        <taxon>Bacillati</taxon>
        <taxon>Mycoplasmatota</taxon>
        <taxon>Mollicutes</taxon>
        <taxon>Entomoplasmatales</taxon>
        <taxon>Spiroplasmataceae</taxon>
        <taxon>Spiroplasma</taxon>
    </lineage>
</organism>
<dbReference type="Proteomes" id="UP000254792">
    <property type="component" value="Chromosome"/>
</dbReference>
<dbReference type="KEGG" id="salx:SALLE_v1c06200"/>
<dbReference type="SUPFAM" id="SSF53474">
    <property type="entry name" value="alpha/beta-Hydrolases"/>
    <property type="match status" value="1"/>
</dbReference>
<dbReference type="AlphaFoldDB" id="A0A345Z3W3"/>
<dbReference type="EMBL" id="CP031376">
    <property type="protein sequence ID" value="AXK51292.1"/>
    <property type="molecule type" value="Genomic_DNA"/>
</dbReference>
<dbReference type="OrthoDB" id="384284at2"/>
<proteinExistence type="predicted"/>
<dbReference type="PANTHER" id="PTHR43358:SF4">
    <property type="entry name" value="ALPHA_BETA HYDROLASE FOLD-1 DOMAIN-CONTAINING PROTEIN"/>
    <property type="match status" value="1"/>
</dbReference>
<gene>
    <name evidence="2" type="ORF">SALLE_v1c06200</name>
</gene>
<protein>
    <recommendedName>
        <fullName evidence="1">BAAT/Acyl-CoA thioester hydrolase C-terminal domain-containing protein</fullName>
    </recommendedName>
</protein>
<feature type="domain" description="BAAT/Acyl-CoA thioester hydrolase C-terminal" evidence="1">
    <location>
        <begin position="142"/>
        <end position="296"/>
    </location>
</feature>
<evidence type="ECO:0000313" key="2">
    <source>
        <dbReference type="EMBL" id="AXK51292.1"/>
    </source>
</evidence>
<keyword evidence="3" id="KW-1185">Reference proteome</keyword>
<reference evidence="2 3" key="1">
    <citation type="submission" date="2018-07" db="EMBL/GenBank/DDBJ databases">
        <title>Complete genome sequence of Spiroplasma alleghenense PLHS-1 (ATCC 51752).</title>
        <authorList>
            <person name="Chou L."/>
            <person name="Lee T.-Y."/>
            <person name="Tsai Y.-M."/>
            <person name="Kuo C.-H."/>
        </authorList>
    </citation>
    <scope>NUCLEOTIDE SEQUENCE [LARGE SCALE GENOMIC DNA]</scope>
    <source>
        <strain evidence="2 3">PLHS-1</strain>
    </source>
</reference>
<evidence type="ECO:0000313" key="3">
    <source>
        <dbReference type="Proteomes" id="UP000254792"/>
    </source>
</evidence>
<accession>A0A345Z3W3</accession>
<dbReference type="InterPro" id="IPR014940">
    <property type="entry name" value="BAAT_C"/>
</dbReference>
<dbReference type="PANTHER" id="PTHR43358">
    <property type="entry name" value="ALPHA/BETA-HYDROLASE"/>
    <property type="match status" value="1"/>
</dbReference>
<evidence type="ECO:0000259" key="1">
    <source>
        <dbReference type="Pfam" id="PF08840"/>
    </source>
</evidence>
<dbReference type="Pfam" id="PF08840">
    <property type="entry name" value="BAAT_C"/>
    <property type="match status" value="1"/>
</dbReference>